<evidence type="ECO:0000313" key="2">
    <source>
        <dbReference type="EMBL" id="CAD6195721.1"/>
    </source>
</evidence>
<dbReference type="Proteomes" id="UP000835052">
    <property type="component" value="Unassembled WGS sequence"/>
</dbReference>
<sequence length="541" mass="59169">MISRPRTIFKAHHVAGDEGRVLADGESGDFGDELGDARFPGSEGLESRQVTTDGWQYSVSSSLKKYPVRRKLESVWTKQHATKVAIKTTEGKGLHKQMTPMTRGQQTAAYEVAVRRDRRGVARLELTLIAGAMAHQTEDVEEGTVRSREEPEGNGNGAPSNTMDNGEVITEDSDSNEVGDTDGGKKEDGEGEREEGAEPPQPSTRASFGITARKRRLGQSRSAQPPKRALQGPGGSAEKRKGEDPEGPDRKSRRPEADDAERLDEEIDEMGLAPDEEEGQQHDQRRLEEELLDLEDSPASVSLLILFHMSFTPLTGTGRQTRRTARGRRVDVLQLFLIEEEEDDDVAEAPRAEDPAELVAEEAMDEAAELLHLQDEVVPETEEKENEAKEEEKENGDEDEKNGEEVEEEANDQAGPAAQPVAAPQQAAAGAAGPGQTRQQRAGQRPRSVAQRASRRLRGLGVGQAVRRLPPALAGHSAAQLLVKIREELEAKVADGGYGDEELRRVGRLSSAMTSLQAIEKGRVVTDVQFGRILRKIEKGF</sequence>
<feature type="region of interest" description="Disordered" evidence="1">
    <location>
        <begin position="339"/>
        <end position="456"/>
    </location>
</feature>
<proteinExistence type="predicted"/>
<evidence type="ECO:0000313" key="3">
    <source>
        <dbReference type="Proteomes" id="UP000835052"/>
    </source>
</evidence>
<organism evidence="2 3">
    <name type="scientific">Caenorhabditis auriculariae</name>
    <dbReference type="NCBI Taxonomy" id="2777116"/>
    <lineage>
        <taxon>Eukaryota</taxon>
        <taxon>Metazoa</taxon>
        <taxon>Ecdysozoa</taxon>
        <taxon>Nematoda</taxon>
        <taxon>Chromadorea</taxon>
        <taxon>Rhabditida</taxon>
        <taxon>Rhabditina</taxon>
        <taxon>Rhabditomorpha</taxon>
        <taxon>Rhabditoidea</taxon>
        <taxon>Rhabditidae</taxon>
        <taxon>Peloderinae</taxon>
        <taxon>Caenorhabditis</taxon>
    </lineage>
</organism>
<evidence type="ECO:0000256" key="1">
    <source>
        <dbReference type="SAM" id="MobiDB-lite"/>
    </source>
</evidence>
<protein>
    <submittedName>
        <fullName evidence="2">Uncharacterized protein</fullName>
    </submittedName>
</protein>
<name>A0A8S1HN56_9PELO</name>
<gene>
    <name evidence="2" type="ORF">CAUJ_LOCUS11640</name>
</gene>
<feature type="compositionally biased region" description="Basic and acidic residues" evidence="1">
    <location>
        <begin position="237"/>
        <end position="257"/>
    </location>
</feature>
<feature type="compositionally biased region" description="Low complexity" evidence="1">
    <location>
        <begin position="412"/>
        <end position="447"/>
    </location>
</feature>
<feature type="compositionally biased region" description="Acidic residues" evidence="1">
    <location>
        <begin position="355"/>
        <end position="368"/>
    </location>
</feature>
<accession>A0A8S1HN56</accession>
<dbReference type="AlphaFoldDB" id="A0A8S1HN56"/>
<feature type="compositionally biased region" description="Acidic residues" evidence="1">
    <location>
        <begin position="169"/>
        <end position="180"/>
    </location>
</feature>
<dbReference type="EMBL" id="CAJGYM010000059">
    <property type="protein sequence ID" value="CAD6195721.1"/>
    <property type="molecule type" value="Genomic_DNA"/>
</dbReference>
<feature type="compositionally biased region" description="Acidic residues" evidence="1">
    <location>
        <begin position="393"/>
        <end position="411"/>
    </location>
</feature>
<comment type="caution">
    <text evidence="2">The sequence shown here is derived from an EMBL/GenBank/DDBJ whole genome shotgun (WGS) entry which is preliminary data.</text>
</comment>
<reference evidence="2" key="1">
    <citation type="submission" date="2020-10" db="EMBL/GenBank/DDBJ databases">
        <authorList>
            <person name="Kikuchi T."/>
        </authorList>
    </citation>
    <scope>NUCLEOTIDE SEQUENCE</scope>
    <source>
        <strain evidence="2">NKZ352</strain>
    </source>
</reference>
<keyword evidence="3" id="KW-1185">Reference proteome</keyword>
<feature type="compositionally biased region" description="Acidic residues" evidence="1">
    <location>
        <begin position="258"/>
        <end position="278"/>
    </location>
</feature>
<feature type="region of interest" description="Disordered" evidence="1">
    <location>
        <begin position="135"/>
        <end position="285"/>
    </location>
</feature>